<evidence type="ECO:0000313" key="2">
    <source>
        <dbReference type="EMBL" id="GGY76656.1"/>
    </source>
</evidence>
<feature type="transmembrane region" description="Helical" evidence="1">
    <location>
        <begin position="85"/>
        <end position="105"/>
    </location>
</feature>
<gene>
    <name evidence="2" type="ORF">GCM10011613_21440</name>
</gene>
<evidence type="ECO:0000256" key="1">
    <source>
        <dbReference type="SAM" id="Phobius"/>
    </source>
</evidence>
<keyword evidence="3" id="KW-1185">Reference proteome</keyword>
<dbReference type="RefSeq" id="WP_189418491.1">
    <property type="nucleotide sequence ID" value="NZ_BMYZ01000002.1"/>
</dbReference>
<dbReference type="Proteomes" id="UP000619761">
    <property type="component" value="Unassembled WGS sequence"/>
</dbReference>
<organism evidence="2 3">
    <name type="scientific">Cellvibrio zantedeschiae</name>
    <dbReference type="NCBI Taxonomy" id="1237077"/>
    <lineage>
        <taxon>Bacteria</taxon>
        <taxon>Pseudomonadati</taxon>
        <taxon>Pseudomonadota</taxon>
        <taxon>Gammaproteobacteria</taxon>
        <taxon>Cellvibrionales</taxon>
        <taxon>Cellvibrionaceae</taxon>
        <taxon>Cellvibrio</taxon>
    </lineage>
</organism>
<feature type="transmembrane region" description="Helical" evidence="1">
    <location>
        <begin position="46"/>
        <end position="64"/>
    </location>
</feature>
<proteinExistence type="predicted"/>
<feature type="transmembrane region" description="Helical" evidence="1">
    <location>
        <begin position="111"/>
        <end position="130"/>
    </location>
</feature>
<comment type="caution">
    <text evidence="2">The sequence shown here is derived from an EMBL/GenBank/DDBJ whole genome shotgun (WGS) entry which is preliminary data.</text>
</comment>
<sequence>MDTPTITLDQHREEFSQRRYLAVPLAGTLCWLVAGIINIFVTPQVAALVLFIATGSIVYMGMLLSRVTGEDFFRKSKPKNPFDNLFLRCVAMALLVYSIGIPFFMVDPRSLPLSLGILTGLMWLPFSWIIQHWVGTFHVLSRTILIVAAWYLFPQHSFVAIPAVIIGVYAVTIFILENRWRKINNLQAAHKIITNE</sequence>
<protein>
    <submittedName>
        <fullName evidence="2">Uncharacterized protein</fullName>
    </submittedName>
</protein>
<name>A0ABQ3B2U7_9GAMM</name>
<keyword evidence="1" id="KW-0812">Transmembrane</keyword>
<dbReference type="InterPro" id="IPR053824">
    <property type="entry name" value="DUF7010"/>
</dbReference>
<keyword evidence="1" id="KW-1133">Transmembrane helix</keyword>
<dbReference type="EMBL" id="BMYZ01000002">
    <property type="protein sequence ID" value="GGY76656.1"/>
    <property type="molecule type" value="Genomic_DNA"/>
</dbReference>
<keyword evidence="1" id="KW-0472">Membrane</keyword>
<feature type="transmembrane region" description="Helical" evidence="1">
    <location>
        <begin position="159"/>
        <end position="176"/>
    </location>
</feature>
<feature type="transmembrane region" description="Helical" evidence="1">
    <location>
        <begin position="20"/>
        <end position="40"/>
    </location>
</feature>
<reference evidence="3" key="1">
    <citation type="journal article" date="2019" name="Int. J. Syst. Evol. Microbiol.">
        <title>The Global Catalogue of Microorganisms (GCM) 10K type strain sequencing project: providing services to taxonomists for standard genome sequencing and annotation.</title>
        <authorList>
            <consortium name="The Broad Institute Genomics Platform"/>
            <consortium name="The Broad Institute Genome Sequencing Center for Infectious Disease"/>
            <person name="Wu L."/>
            <person name="Ma J."/>
        </authorList>
    </citation>
    <scope>NUCLEOTIDE SEQUENCE [LARGE SCALE GENOMIC DNA]</scope>
    <source>
        <strain evidence="3">KCTC 32239</strain>
    </source>
</reference>
<accession>A0ABQ3B2U7</accession>
<dbReference type="Pfam" id="PF22765">
    <property type="entry name" value="DUF7010"/>
    <property type="match status" value="1"/>
</dbReference>
<evidence type="ECO:0000313" key="3">
    <source>
        <dbReference type="Proteomes" id="UP000619761"/>
    </source>
</evidence>